<accession>A0AC58N6Z8</accession>
<evidence type="ECO:0000313" key="2">
    <source>
        <dbReference type="RefSeq" id="XP_073937408.1"/>
    </source>
</evidence>
<dbReference type="Proteomes" id="UP001732720">
    <property type="component" value="Chromosome 7"/>
</dbReference>
<dbReference type="RefSeq" id="XP_073937408.1">
    <property type="nucleotide sequence ID" value="XM_074081307.1"/>
</dbReference>
<keyword evidence="1" id="KW-1185">Reference proteome</keyword>
<reference evidence="2" key="1">
    <citation type="submission" date="2025-08" db="UniProtKB">
        <authorList>
            <consortium name="RefSeq"/>
        </authorList>
    </citation>
    <scope>IDENTIFICATION</scope>
</reference>
<proteinExistence type="predicted"/>
<name>A0AC58N6Z8_CASCN</name>
<evidence type="ECO:0000313" key="1">
    <source>
        <dbReference type="Proteomes" id="UP001732720"/>
    </source>
</evidence>
<protein>
    <submittedName>
        <fullName evidence="2">PRAME family member 12-like isoform X1</fullName>
    </submittedName>
</protein>
<organism evidence="1 2">
    <name type="scientific">Castor canadensis</name>
    <name type="common">American beaver</name>
    <dbReference type="NCBI Taxonomy" id="51338"/>
    <lineage>
        <taxon>Eukaryota</taxon>
        <taxon>Metazoa</taxon>
        <taxon>Chordata</taxon>
        <taxon>Craniata</taxon>
        <taxon>Vertebrata</taxon>
        <taxon>Euteleostomi</taxon>
        <taxon>Mammalia</taxon>
        <taxon>Eutheria</taxon>
        <taxon>Euarchontoglires</taxon>
        <taxon>Glires</taxon>
        <taxon>Rodentia</taxon>
        <taxon>Castorimorpha</taxon>
        <taxon>Castoridae</taxon>
        <taxon>Castor</taxon>
    </lineage>
</organism>
<gene>
    <name evidence="2" type="primary">LOC109701889</name>
</gene>
<sequence length="519" mass="59065">MPTQLCPHPKYLNVRCFRCLPGCMSGASHYRSFRMSMKVPPTLLQLAGQSLLRNEALALSALEKLPMELFPPLFMEALTRRHTEVVKAMVQAWPFSCLPLGALMKTRDLETLQITLDGIDMLLSEQIRPRRWKLQVLDLRTAHQNFWNVWSGAMAEYWAPQAKSRNQAEEVPPWKGVKQPLRLIVDLNLELDDLDELQIYLFEWVQQRKSSIQLCCRKMQIWGLCTCGSRAWPIHRVLGLLELDCMEEVVVHCPWTLCALGMFAPYLGQMRNLCKLRISQICVSENIDPDNYKQLVATFTSQFSKLGCLRKLCMSSAYFLHGHLHQVLSCLEAPLESLSITHCLLEESDLQCLSNCLSIHQLKHLSLRGVMLTHVCPEPLQILLHRVADTLKTLDLEDCGIRDSQLTALLPALSHCSQLTTFSFFGNRISMSVLKDLLHQTARLSQLSQELYPAPLESYGGLGAVRTGKVSQHCAELMDTLRARREPRVVLFGIDPCPQCGNRCVYNMEGILRCYWMAA</sequence>